<comment type="caution">
    <text evidence="1">The sequence shown here is derived from an EMBL/GenBank/DDBJ whole genome shotgun (WGS) entry which is preliminary data.</text>
</comment>
<reference evidence="1 2" key="1">
    <citation type="submission" date="2014-03" db="EMBL/GenBank/DDBJ databases">
        <title>The draft genome sequence of Thalassospira mesophila JCM 18969.</title>
        <authorList>
            <person name="Lai Q."/>
            <person name="Shao Z."/>
        </authorList>
    </citation>
    <scope>NUCLEOTIDE SEQUENCE [LARGE SCALE GENOMIC DNA]</scope>
    <source>
        <strain evidence="1 2">JCM 18969</strain>
    </source>
</reference>
<dbReference type="Proteomes" id="UP000193391">
    <property type="component" value="Unassembled WGS sequence"/>
</dbReference>
<evidence type="ECO:0000313" key="1">
    <source>
        <dbReference type="EMBL" id="OSQ39760.1"/>
    </source>
</evidence>
<organism evidence="1 2">
    <name type="scientific">Thalassospira mesophila</name>
    <dbReference type="NCBI Taxonomy" id="1293891"/>
    <lineage>
        <taxon>Bacteria</taxon>
        <taxon>Pseudomonadati</taxon>
        <taxon>Pseudomonadota</taxon>
        <taxon>Alphaproteobacteria</taxon>
        <taxon>Rhodospirillales</taxon>
        <taxon>Thalassospiraceae</taxon>
        <taxon>Thalassospira</taxon>
    </lineage>
</organism>
<dbReference type="STRING" id="1293891.TMES_07365"/>
<dbReference type="AlphaFoldDB" id="A0A1Y2L2Q1"/>
<dbReference type="EMBL" id="JFKA01000002">
    <property type="protein sequence ID" value="OSQ39760.1"/>
    <property type="molecule type" value="Genomic_DNA"/>
</dbReference>
<sequence length="79" mass="8931">MEPLCFDHPDPQRAEKEAILRSLDAAEFKALYVVTRKAASMARQNGDMDRLYALTRGLKTLQRISGERGFVLAVRRPSP</sequence>
<name>A0A1Y2L2Q1_9PROT</name>
<proteinExistence type="predicted"/>
<evidence type="ECO:0000313" key="2">
    <source>
        <dbReference type="Proteomes" id="UP000193391"/>
    </source>
</evidence>
<protein>
    <submittedName>
        <fullName evidence="1">Uncharacterized protein</fullName>
    </submittedName>
</protein>
<gene>
    <name evidence="1" type="ORF">TMES_07365</name>
</gene>
<accession>A0A1Y2L2Q1</accession>
<keyword evidence="2" id="KW-1185">Reference proteome</keyword>